<proteinExistence type="predicted"/>
<accession>A0A833RCT9</accession>
<evidence type="ECO:0000313" key="1">
    <source>
        <dbReference type="EMBL" id="KAF3339009.1"/>
    </source>
</evidence>
<sequence length="136" mass="15659">MSTDQSQSSFVSLDDINPSQNKFQNQVQEQRLHNYFYFNDNQTNGKNNNNGDIGGLDIMTCNYVNNNHNYNAEQQEQEQDQDELRPFMDILPICSDNEEEEEELLCKSSVDLPSLNSQLDTSTQCSLGFDGKIRNY</sequence>
<organism evidence="1 2">
    <name type="scientific">Carex littledalei</name>
    <dbReference type="NCBI Taxonomy" id="544730"/>
    <lineage>
        <taxon>Eukaryota</taxon>
        <taxon>Viridiplantae</taxon>
        <taxon>Streptophyta</taxon>
        <taxon>Embryophyta</taxon>
        <taxon>Tracheophyta</taxon>
        <taxon>Spermatophyta</taxon>
        <taxon>Magnoliopsida</taxon>
        <taxon>Liliopsida</taxon>
        <taxon>Poales</taxon>
        <taxon>Cyperaceae</taxon>
        <taxon>Cyperoideae</taxon>
        <taxon>Cariceae</taxon>
        <taxon>Carex</taxon>
        <taxon>Carex subgen. Euthyceras</taxon>
    </lineage>
</organism>
<reference evidence="1" key="1">
    <citation type="submission" date="2020-01" db="EMBL/GenBank/DDBJ databases">
        <title>Genome sequence of Kobresia littledalei, the first chromosome-level genome in the family Cyperaceae.</title>
        <authorList>
            <person name="Qu G."/>
        </authorList>
    </citation>
    <scope>NUCLEOTIDE SEQUENCE</scope>
    <source>
        <strain evidence="1">C.B.Clarke</strain>
        <tissue evidence="1">Leaf</tissue>
    </source>
</reference>
<dbReference type="EMBL" id="SWLB01000004">
    <property type="protein sequence ID" value="KAF3339009.1"/>
    <property type="molecule type" value="Genomic_DNA"/>
</dbReference>
<comment type="caution">
    <text evidence="1">The sequence shown here is derived from an EMBL/GenBank/DDBJ whole genome shotgun (WGS) entry which is preliminary data.</text>
</comment>
<dbReference type="AlphaFoldDB" id="A0A833RCT9"/>
<protein>
    <submittedName>
        <fullName evidence="1">Uncharacterized protein</fullName>
    </submittedName>
</protein>
<dbReference type="Proteomes" id="UP000623129">
    <property type="component" value="Unassembled WGS sequence"/>
</dbReference>
<evidence type="ECO:0000313" key="2">
    <source>
        <dbReference type="Proteomes" id="UP000623129"/>
    </source>
</evidence>
<name>A0A833RCT9_9POAL</name>
<gene>
    <name evidence="1" type="ORF">FCM35_KLT16480</name>
</gene>
<keyword evidence="2" id="KW-1185">Reference proteome</keyword>